<dbReference type="RefSeq" id="WP_013001080.1">
    <property type="nucleotide sequence ID" value="NZ_CP119182.1"/>
</dbReference>
<reference evidence="2 4" key="2">
    <citation type="journal article" date="2023" name="Microb. Genom.">
        <title>Mesoterricola silvestris gen. nov., sp. nov., Mesoterricola sediminis sp. nov., Geothrix oryzae sp. nov., Geothrix edaphica sp. nov., Geothrix rubra sp. nov., and Geothrix limicola sp. nov., six novel members of Acidobacteriota isolated from soils.</title>
        <authorList>
            <person name="Weisberg A.J."/>
            <person name="Pearce E."/>
            <person name="Kramer C.G."/>
            <person name="Chang J.H."/>
            <person name="Clarke C.R."/>
        </authorList>
    </citation>
    <scope>NUCLEOTIDE SEQUENCE [LARGE SCALE GENOMIC DNA]</scope>
    <source>
        <strain evidence="2 4">NE20-4-1</strain>
    </source>
</reference>
<comment type="caution">
    <text evidence="1">The sequence shown here is derived from an EMBL/GenBank/DDBJ whole genome shotgun (WGS) entry which is preliminary data.</text>
</comment>
<dbReference type="AlphaFoldDB" id="A0A927L0R7"/>
<proteinExistence type="predicted"/>
<gene>
    <name evidence="1" type="ORF">IHE70_06225</name>
    <name evidence="2" type="ORF">PV383_10785</name>
</gene>
<sequence length="64" mass="6860">MRMQPGLPEIGRFLGGVAHGLDQLAESEGSICLLGIGIALCDNYTIVEPKCRLQVPSEAMPHLI</sequence>
<organism evidence="1 3">
    <name type="scientific">Streptomyces caniscabiei</name>
    <dbReference type="NCBI Taxonomy" id="2746961"/>
    <lineage>
        <taxon>Bacteria</taxon>
        <taxon>Bacillati</taxon>
        <taxon>Actinomycetota</taxon>
        <taxon>Actinomycetes</taxon>
        <taxon>Kitasatosporales</taxon>
        <taxon>Streptomycetaceae</taxon>
        <taxon>Streptomyces</taxon>
    </lineage>
</organism>
<evidence type="ECO:0000313" key="2">
    <source>
        <dbReference type="EMBL" id="MDX3037655.1"/>
    </source>
</evidence>
<dbReference type="GeneID" id="79930909"/>
<dbReference type="Proteomes" id="UP000661025">
    <property type="component" value="Unassembled WGS sequence"/>
</dbReference>
<reference evidence="1" key="1">
    <citation type="submission" date="2020-09" db="EMBL/GenBank/DDBJ databases">
        <title>Streptomyces canutascabiei sp. nov., which causes potato common scab and is distributed across the world.</title>
        <authorList>
            <person name="Nguyen H.P."/>
            <person name="Weisberg A.J."/>
            <person name="Chang J.H."/>
            <person name="Clarke C.R."/>
        </authorList>
    </citation>
    <scope>NUCLEOTIDE SEQUENCE</scope>
    <source>
        <strain evidence="1">ID-01-6.2a</strain>
    </source>
</reference>
<dbReference type="EMBL" id="JACYXT010000002">
    <property type="protein sequence ID" value="MBD9722841.1"/>
    <property type="molecule type" value="Genomic_DNA"/>
</dbReference>
<evidence type="ECO:0000313" key="1">
    <source>
        <dbReference type="EMBL" id="MBD9722841.1"/>
    </source>
</evidence>
<protein>
    <submittedName>
        <fullName evidence="1">Uncharacterized protein</fullName>
    </submittedName>
</protein>
<dbReference type="Proteomes" id="UP001282474">
    <property type="component" value="Unassembled WGS sequence"/>
</dbReference>
<keyword evidence="4" id="KW-1185">Reference proteome</keyword>
<accession>A0A927L0R7</accession>
<evidence type="ECO:0000313" key="3">
    <source>
        <dbReference type="Proteomes" id="UP000661025"/>
    </source>
</evidence>
<evidence type="ECO:0000313" key="4">
    <source>
        <dbReference type="Proteomes" id="UP001282474"/>
    </source>
</evidence>
<name>A0A927L0R7_9ACTN</name>
<dbReference type="EMBL" id="JARAWJ010000006">
    <property type="protein sequence ID" value="MDX3037655.1"/>
    <property type="molecule type" value="Genomic_DNA"/>
</dbReference>